<protein>
    <submittedName>
        <fullName evidence="1">Uncharacterized protein</fullName>
    </submittedName>
</protein>
<sequence length="17" mass="2092">MNSLLTYKIKLFSYFHS</sequence>
<dbReference type="EMBL" id="GBRH01158305">
    <property type="protein sequence ID" value="JAE39591.1"/>
    <property type="molecule type" value="Transcribed_RNA"/>
</dbReference>
<accession>A0A0A9HXL3</accession>
<dbReference type="AlphaFoldDB" id="A0A0A9HXL3"/>
<proteinExistence type="predicted"/>
<reference evidence="1" key="1">
    <citation type="submission" date="2014-09" db="EMBL/GenBank/DDBJ databases">
        <authorList>
            <person name="Magalhaes I.L.F."/>
            <person name="Oliveira U."/>
            <person name="Santos F.R."/>
            <person name="Vidigal T.H.D.A."/>
            <person name="Brescovit A.D."/>
            <person name="Santos A.J."/>
        </authorList>
    </citation>
    <scope>NUCLEOTIDE SEQUENCE</scope>
    <source>
        <tissue evidence="1">Shoot tissue taken approximately 20 cm above the soil surface</tissue>
    </source>
</reference>
<organism evidence="1">
    <name type="scientific">Arundo donax</name>
    <name type="common">Giant reed</name>
    <name type="synonym">Donax arundinaceus</name>
    <dbReference type="NCBI Taxonomy" id="35708"/>
    <lineage>
        <taxon>Eukaryota</taxon>
        <taxon>Viridiplantae</taxon>
        <taxon>Streptophyta</taxon>
        <taxon>Embryophyta</taxon>
        <taxon>Tracheophyta</taxon>
        <taxon>Spermatophyta</taxon>
        <taxon>Magnoliopsida</taxon>
        <taxon>Liliopsida</taxon>
        <taxon>Poales</taxon>
        <taxon>Poaceae</taxon>
        <taxon>PACMAD clade</taxon>
        <taxon>Arundinoideae</taxon>
        <taxon>Arundineae</taxon>
        <taxon>Arundo</taxon>
    </lineage>
</organism>
<name>A0A0A9HXL3_ARUDO</name>
<reference evidence="1" key="2">
    <citation type="journal article" date="2015" name="Data Brief">
        <title>Shoot transcriptome of the giant reed, Arundo donax.</title>
        <authorList>
            <person name="Barrero R.A."/>
            <person name="Guerrero F.D."/>
            <person name="Moolhuijzen P."/>
            <person name="Goolsby J.A."/>
            <person name="Tidwell J."/>
            <person name="Bellgard S.E."/>
            <person name="Bellgard M.I."/>
        </authorList>
    </citation>
    <scope>NUCLEOTIDE SEQUENCE</scope>
    <source>
        <tissue evidence="1">Shoot tissue taken approximately 20 cm above the soil surface</tissue>
    </source>
</reference>
<evidence type="ECO:0000313" key="1">
    <source>
        <dbReference type="EMBL" id="JAE39591.1"/>
    </source>
</evidence>